<dbReference type="Gene3D" id="3.40.50.2300">
    <property type="match status" value="1"/>
</dbReference>
<feature type="coiled-coil region" evidence="2">
    <location>
        <begin position="134"/>
        <end position="161"/>
    </location>
</feature>
<comment type="caution">
    <text evidence="5">The sequence shown here is derived from an EMBL/GenBank/DDBJ whole genome shotgun (WGS) entry which is preliminary data.</text>
</comment>
<feature type="domain" description="Response regulatory" evidence="3">
    <location>
        <begin position="9"/>
        <end position="125"/>
    </location>
</feature>
<dbReference type="InterPro" id="IPR011006">
    <property type="entry name" value="CheY-like_superfamily"/>
</dbReference>
<keyword evidence="6" id="KW-1185">Reference proteome</keyword>
<organism evidence="5 6">
    <name type="scientific">Pelotalea chapellei</name>
    <dbReference type="NCBI Taxonomy" id="44671"/>
    <lineage>
        <taxon>Bacteria</taxon>
        <taxon>Pseudomonadati</taxon>
        <taxon>Thermodesulfobacteriota</taxon>
        <taxon>Desulfuromonadia</taxon>
        <taxon>Geobacterales</taxon>
        <taxon>Geobacteraceae</taxon>
        <taxon>Pelotalea</taxon>
    </lineage>
</organism>
<dbReference type="SUPFAM" id="SSF109604">
    <property type="entry name" value="HD-domain/PDEase-like"/>
    <property type="match status" value="1"/>
</dbReference>
<evidence type="ECO:0000256" key="2">
    <source>
        <dbReference type="SAM" id="Coils"/>
    </source>
</evidence>
<dbReference type="CDD" id="cd00077">
    <property type="entry name" value="HDc"/>
    <property type="match status" value="1"/>
</dbReference>
<gene>
    <name evidence="5" type="ORF">KJB30_03925</name>
</gene>
<sequence>MSDETQCITVLLVDDEENILRSLKRLLMDEAFEVETATSGEAALKLLPELENVGLIVSDQRMPGMNGADFLGRSREIAPHAMRVLLTGYSDINATVDAINKGGACRYISKPWDDEELLQTVRATVDQYVAETEKRRLNSIINQQNQELEQWNESLKKRLLQTTATIREQSLKKQSEKTAATLINTVFDNVMEVMGDPDSVHARTVSTLVTDVARKMNLDSETVAMFRLAALLHDAGKLGSISSGLNKHLDDMSESEASDYRQHPLRGEEMFRHTEELADLLPMIRSHHEAFDGSGFPDGLQGEMIPLGARLIAIADFIDRSARSVERHRAEYALMNTRYRSGILFDPKLLTLFGAITRKIYYEQRKPGSLSEVEVAPTELVAGMIIARDVESGSGVLLMKSGTVLDLCGILIIRSHYRKNPTGHGVFVQVVES</sequence>
<evidence type="ECO:0000313" key="6">
    <source>
        <dbReference type="Proteomes" id="UP000784128"/>
    </source>
</evidence>
<accession>A0ABS5U5G3</accession>
<evidence type="ECO:0000259" key="3">
    <source>
        <dbReference type="PROSITE" id="PS50110"/>
    </source>
</evidence>
<dbReference type="Pfam" id="PF00072">
    <property type="entry name" value="Response_reg"/>
    <property type="match status" value="1"/>
</dbReference>
<dbReference type="InterPro" id="IPR003607">
    <property type="entry name" value="HD/PDEase_dom"/>
</dbReference>
<feature type="modified residue" description="4-aspartylphosphate" evidence="1">
    <location>
        <position position="59"/>
    </location>
</feature>
<feature type="domain" description="HD-GYP" evidence="4">
    <location>
        <begin position="176"/>
        <end position="369"/>
    </location>
</feature>
<dbReference type="InterPro" id="IPR037522">
    <property type="entry name" value="HD_GYP_dom"/>
</dbReference>
<dbReference type="PROSITE" id="PS50110">
    <property type="entry name" value="RESPONSE_REGULATORY"/>
    <property type="match status" value="1"/>
</dbReference>
<proteinExistence type="predicted"/>
<evidence type="ECO:0000256" key="1">
    <source>
        <dbReference type="PROSITE-ProRule" id="PRU00169"/>
    </source>
</evidence>
<name>A0ABS5U5G3_9BACT</name>
<evidence type="ECO:0000313" key="5">
    <source>
        <dbReference type="EMBL" id="MBT1070920.1"/>
    </source>
</evidence>
<dbReference type="RefSeq" id="WP_214296635.1">
    <property type="nucleotide sequence ID" value="NZ_JAHDYS010000003.1"/>
</dbReference>
<reference evidence="5 6" key="1">
    <citation type="submission" date="2021-05" db="EMBL/GenBank/DDBJ databases">
        <title>The draft genome of Geobacter chapellei DSM 13688.</title>
        <authorList>
            <person name="Xu Z."/>
            <person name="Masuda Y."/>
            <person name="Itoh H."/>
            <person name="Senoo K."/>
        </authorList>
    </citation>
    <scope>NUCLEOTIDE SEQUENCE [LARGE SCALE GENOMIC DNA]</scope>
    <source>
        <strain evidence="5 6">DSM 13688</strain>
    </source>
</reference>
<dbReference type="CDD" id="cd17569">
    <property type="entry name" value="REC_HupR-like"/>
    <property type="match status" value="1"/>
</dbReference>
<dbReference type="PANTHER" id="PTHR45228">
    <property type="entry name" value="CYCLIC DI-GMP PHOSPHODIESTERASE TM_0186-RELATED"/>
    <property type="match status" value="1"/>
</dbReference>
<evidence type="ECO:0000259" key="4">
    <source>
        <dbReference type="PROSITE" id="PS51832"/>
    </source>
</evidence>
<dbReference type="Proteomes" id="UP000784128">
    <property type="component" value="Unassembled WGS sequence"/>
</dbReference>
<dbReference type="PANTHER" id="PTHR45228:SF8">
    <property type="entry name" value="TWO-COMPONENT RESPONSE REGULATOR-RELATED"/>
    <property type="match status" value="1"/>
</dbReference>
<dbReference type="EMBL" id="JAHDYS010000003">
    <property type="protein sequence ID" value="MBT1070920.1"/>
    <property type="molecule type" value="Genomic_DNA"/>
</dbReference>
<dbReference type="Gene3D" id="1.10.3210.10">
    <property type="entry name" value="Hypothetical protein af1432"/>
    <property type="match status" value="1"/>
</dbReference>
<dbReference type="Pfam" id="PF13487">
    <property type="entry name" value="HD_5"/>
    <property type="match status" value="1"/>
</dbReference>
<dbReference type="PROSITE" id="PS51832">
    <property type="entry name" value="HD_GYP"/>
    <property type="match status" value="1"/>
</dbReference>
<dbReference type="InterPro" id="IPR001789">
    <property type="entry name" value="Sig_transdc_resp-reg_receiver"/>
</dbReference>
<dbReference type="SUPFAM" id="SSF52172">
    <property type="entry name" value="CheY-like"/>
    <property type="match status" value="1"/>
</dbReference>
<dbReference type="InterPro" id="IPR052020">
    <property type="entry name" value="Cyclic_di-GMP/3'3'-cGAMP_PDE"/>
</dbReference>
<dbReference type="SMART" id="SM00448">
    <property type="entry name" value="REC"/>
    <property type="match status" value="1"/>
</dbReference>
<protein>
    <submittedName>
        <fullName evidence="5">Response regulator</fullName>
    </submittedName>
</protein>
<keyword evidence="2" id="KW-0175">Coiled coil</keyword>
<keyword evidence="1" id="KW-0597">Phosphoprotein</keyword>